<dbReference type="SUPFAM" id="SSF53590">
    <property type="entry name" value="Nucleoside hydrolase"/>
    <property type="match status" value="1"/>
</dbReference>
<dbReference type="Gene3D" id="3.90.245.10">
    <property type="entry name" value="Ribonucleoside hydrolase-like"/>
    <property type="match status" value="1"/>
</dbReference>
<evidence type="ECO:0000256" key="1">
    <source>
        <dbReference type="SAM" id="MobiDB-lite"/>
    </source>
</evidence>
<comment type="caution">
    <text evidence="2">The sequence shown here is derived from an EMBL/GenBank/DDBJ whole genome shotgun (WGS) entry which is preliminary data.</text>
</comment>
<evidence type="ECO:0000313" key="2">
    <source>
        <dbReference type="EMBL" id="CAK9113149.1"/>
    </source>
</evidence>
<evidence type="ECO:0000313" key="3">
    <source>
        <dbReference type="Proteomes" id="UP001642484"/>
    </source>
</evidence>
<dbReference type="InterPro" id="IPR036452">
    <property type="entry name" value="Ribo_hydro-like"/>
</dbReference>
<organism evidence="2 3">
    <name type="scientific">Durusdinium trenchii</name>
    <dbReference type="NCBI Taxonomy" id="1381693"/>
    <lineage>
        <taxon>Eukaryota</taxon>
        <taxon>Sar</taxon>
        <taxon>Alveolata</taxon>
        <taxon>Dinophyceae</taxon>
        <taxon>Suessiales</taxon>
        <taxon>Symbiodiniaceae</taxon>
        <taxon>Durusdinium</taxon>
    </lineage>
</organism>
<dbReference type="EMBL" id="CAXAMN010027805">
    <property type="protein sequence ID" value="CAK9113149.1"/>
    <property type="molecule type" value="Genomic_DNA"/>
</dbReference>
<gene>
    <name evidence="2" type="ORF">CCMP2556_LOCUS52397</name>
</gene>
<feature type="compositionally biased region" description="Polar residues" evidence="1">
    <location>
        <begin position="118"/>
        <end position="127"/>
    </location>
</feature>
<dbReference type="Proteomes" id="UP001642484">
    <property type="component" value="Unassembled WGS sequence"/>
</dbReference>
<reference evidence="2 3" key="1">
    <citation type="submission" date="2024-02" db="EMBL/GenBank/DDBJ databases">
        <authorList>
            <person name="Chen Y."/>
            <person name="Shah S."/>
            <person name="Dougan E. K."/>
            <person name="Thang M."/>
            <person name="Chan C."/>
        </authorList>
    </citation>
    <scope>NUCLEOTIDE SEQUENCE [LARGE SCALE GENOMIC DNA]</scope>
</reference>
<name>A0ABP0SLV7_9DINO</name>
<keyword evidence="3" id="KW-1185">Reference proteome</keyword>
<protein>
    <recommendedName>
        <fullName evidence="4">Exostosin GT47 domain-containing protein</fullName>
    </recommendedName>
</protein>
<accession>A0ABP0SLV7</accession>
<feature type="region of interest" description="Disordered" evidence="1">
    <location>
        <begin position="117"/>
        <end position="144"/>
    </location>
</feature>
<evidence type="ECO:0008006" key="4">
    <source>
        <dbReference type="Google" id="ProtNLM"/>
    </source>
</evidence>
<sequence length="458" mass="51251">MERGWNGERGFQANSATEVSKALDTMVSSLQPREFLIITGGERFPDRINFRSNSCPILEVNAKDFHDPEQNVSLRGHVGRHPEIVQGLLRGKRSLDTILRKVDRFCDEEDRGVIDLKSSGSRFNSNRPDPEPDHKRSISPFGPCKNSFIRQERTLEVPPKAMPPVLEPKKKTAPAFVWYRQSPQPLCPIAIQLAAALLDASRLRNGIIHMTLQEWMPKNRETLLPFKNALALAKAIDSQHDEKLLRQKIRQIYFSGGQVDPPDAPPPVQQVWPYSAGGTSFTGNPPFTAWNLFADPVAANSIFSFGLPIVLATDSFQYALPFYRNDTQFIPKSCGPKTSEFLHQLVEQIPKALNESLSLVMYWDQSTAVLAVQMIWARERYGAQAAQQALRAPVCARAGRQLATMMMEAGDNSSVSGGRYARLLENEFGRPVTSCLQSHERKFKTAYYTGVCGFDAEG</sequence>
<proteinExistence type="predicted"/>